<dbReference type="KEGG" id="prr:AT705_24125"/>
<organism evidence="1 2">
    <name type="scientific">Pseudoalteromonas rubra</name>
    <dbReference type="NCBI Taxonomy" id="43658"/>
    <lineage>
        <taxon>Bacteria</taxon>
        <taxon>Pseudomonadati</taxon>
        <taxon>Pseudomonadota</taxon>
        <taxon>Gammaproteobacteria</taxon>
        <taxon>Alteromonadales</taxon>
        <taxon>Pseudoalteromonadaceae</taxon>
        <taxon>Pseudoalteromonas</taxon>
    </lineage>
</organism>
<dbReference type="RefSeq" id="WP_058798854.1">
    <property type="nucleotide sequence ID" value="NZ_CP013612.1"/>
</dbReference>
<reference evidence="1 2" key="1">
    <citation type="submission" date="2015-12" db="EMBL/GenBank/DDBJ databases">
        <title>Complete genome sequence of Pseudoalteromonas rubra SCSIO 6842, harboring a conjugative plasmid.</title>
        <authorList>
            <person name="Li B."/>
            <person name="Wang X."/>
        </authorList>
    </citation>
    <scope>NUCLEOTIDE SEQUENCE [LARGE SCALE GENOMIC DNA]</scope>
    <source>
        <strain evidence="1 2">SCSIO 6842</strain>
    </source>
</reference>
<dbReference type="EMBL" id="CP013612">
    <property type="protein sequence ID" value="ALU46010.1"/>
    <property type="molecule type" value="Genomic_DNA"/>
</dbReference>
<protein>
    <submittedName>
        <fullName evidence="1">Uncharacterized protein</fullName>
    </submittedName>
</protein>
<evidence type="ECO:0000313" key="1">
    <source>
        <dbReference type="EMBL" id="ALU46010.1"/>
    </source>
</evidence>
<accession>A0A0U3GM84</accession>
<evidence type="ECO:0000313" key="2">
    <source>
        <dbReference type="Proteomes" id="UP000069015"/>
    </source>
</evidence>
<gene>
    <name evidence="1" type="ORF">AT705_24125</name>
</gene>
<dbReference type="Proteomes" id="UP000069015">
    <property type="component" value="Chromosome 2"/>
</dbReference>
<name>A0A0U3GM84_9GAMM</name>
<sequence>MALDYEEIRGVSCMVVRENCKFFVSYDSGAQGSRPTVQQITERDFNAVKSGSLSVENVMKRYHYQRGVLEA</sequence>
<proteinExistence type="predicted"/>
<dbReference type="AlphaFoldDB" id="A0A0U3GM84"/>